<evidence type="ECO:0000259" key="1">
    <source>
        <dbReference type="Pfam" id="PF06985"/>
    </source>
</evidence>
<feature type="domain" description="Heterokaryon incompatibility" evidence="1">
    <location>
        <begin position="10"/>
        <end position="133"/>
    </location>
</feature>
<sequence length="415" mass="47600">PQHCTTKDNLRTRQKGFKISELPKTFQDAVVVTRELSVQYLWVDSLCILQDSDSDWEQESIRMEQVFASAYCTIAATSAENSDAGFLDKPVNNQAIYVQHQPGQYTYVSANLADFDNDVNEANINRRAWIMQERLLSPRTIHFSRNQIYGEYGKGVYAGENIFLMCERETQHYFKLDPQFPDRLRSSSFDAILKLLQSLIEDYTQCDISVPTDRAVAISGLMLRIGKSLPCSVHHGIIEWYRHRTLLWQRSPGPKTGKTGRIKYTSSKVPSWSWMAFEWPVEFVHDKYGDLDLINGLELSTQNPTAAVEYLMATVWEFADSGMTIEEKSDGVRHELVDTIGSKKGWINIGEEDSLPTVQCVVVVAKRKRVHVDGYLYFVLFVRPFLNQDGYERLGIGMLRKDCGLRQKVKKGYIY</sequence>
<comment type="caution">
    <text evidence="2">The sequence shown here is derived from an EMBL/GenBank/DDBJ whole genome shotgun (WGS) entry which is preliminary data.</text>
</comment>
<dbReference type="PANTHER" id="PTHR33112:SF10">
    <property type="entry name" value="TOL"/>
    <property type="match status" value="1"/>
</dbReference>
<name>A0A1Y2DBE5_9PEZI</name>
<protein>
    <submittedName>
        <fullName evidence="2">Heterokaryon incompatibility protein-domain-containing protein</fullName>
    </submittedName>
</protein>
<dbReference type="RefSeq" id="XP_040710171.1">
    <property type="nucleotide sequence ID" value="XM_040856967.1"/>
</dbReference>
<evidence type="ECO:0000313" key="2">
    <source>
        <dbReference type="EMBL" id="ORY56592.1"/>
    </source>
</evidence>
<dbReference type="PANTHER" id="PTHR33112">
    <property type="entry name" value="DOMAIN PROTEIN, PUTATIVE-RELATED"/>
    <property type="match status" value="1"/>
</dbReference>
<dbReference type="OrthoDB" id="4161196at2759"/>
<dbReference type="AlphaFoldDB" id="A0A1Y2DBE5"/>
<gene>
    <name evidence="2" type="ORF">BCR38DRAFT_355652</name>
</gene>
<dbReference type="GeneID" id="63773179"/>
<proteinExistence type="predicted"/>
<feature type="non-terminal residue" evidence="2">
    <location>
        <position position="1"/>
    </location>
</feature>
<dbReference type="Proteomes" id="UP000193689">
    <property type="component" value="Unassembled WGS sequence"/>
</dbReference>
<dbReference type="InParanoid" id="A0A1Y2DBE5"/>
<dbReference type="Pfam" id="PF06985">
    <property type="entry name" value="HET"/>
    <property type="match status" value="1"/>
</dbReference>
<reference evidence="2 3" key="1">
    <citation type="submission" date="2016-07" db="EMBL/GenBank/DDBJ databases">
        <title>Pervasive Adenine N6-methylation of Active Genes in Fungi.</title>
        <authorList>
            <consortium name="DOE Joint Genome Institute"/>
            <person name="Mondo S.J."/>
            <person name="Dannebaum R.O."/>
            <person name="Kuo R.C."/>
            <person name="Labutti K."/>
            <person name="Haridas S."/>
            <person name="Kuo A."/>
            <person name="Salamov A."/>
            <person name="Ahrendt S.R."/>
            <person name="Lipzen A."/>
            <person name="Sullivan W."/>
            <person name="Andreopoulos W.B."/>
            <person name="Clum A."/>
            <person name="Lindquist E."/>
            <person name="Daum C."/>
            <person name="Ramamoorthy G.K."/>
            <person name="Gryganskyi A."/>
            <person name="Culley D."/>
            <person name="Magnuson J.K."/>
            <person name="James T.Y."/>
            <person name="O'Malley M.A."/>
            <person name="Stajich J.E."/>
            <person name="Spatafora J.W."/>
            <person name="Visel A."/>
            <person name="Grigoriev I.V."/>
        </authorList>
    </citation>
    <scope>NUCLEOTIDE SEQUENCE [LARGE SCALE GENOMIC DNA]</scope>
    <source>
        <strain evidence="2 3">CBS 129021</strain>
    </source>
</reference>
<evidence type="ECO:0000313" key="3">
    <source>
        <dbReference type="Proteomes" id="UP000193689"/>
    </source>
</evidence>
<dbReference type="InterPro" id="IPR010730">
    <property type="entry name" value="HET"/>
</dbReference>
<organism evidence="2 3">
    <name type="scientific">Pseudomassariella vexata</name>
    <dbReference type="NCBI Taxonomy" id="1141098"/>
    <lineage>
        <taxon>Eukaryota</taxon>
        <taxon>Fungi</taxon>
        <taxon>Dikarya</taxon>
        <taxon>Ascomycota</taxon>
        <taxon>Pezizomycotina</taxon>
        <taxon>Sordariomycetes</taxon>
        <taxon>Xylariomycetidae</taxon>
        <taxon>Amphisphaeriales</taxon>
        <taxon>Pseudomassariaceae</taxon>
        <taxon>Pseudomassariella</taxon>
    </lineage>
</organism>
<accession>A0A1Y2DBE5</accession>
<dbReference type="EMBL" id="MCFJ01000022">
    <property type="protein sequence ID" value="ORY56592.1"/>
    <property type="molecule type" value="Genomic_DNA"/>
</dbReference>
<dbReference type="STRING" id="1141098.A0A1Y2DBE5"/>
<keyword evidence="3" id="KW-1185">Reference proteome</keyword>